<comment type="caution">
    <text evidence="6">The sequence shown here is derived from an EMBL/GenBank/DDBJ whole genome shotgun (WGS) entry which is preliminary data.</text>
</comment>
<keyword evidence="4 6" id="KW-0067">ATP-binding</keyword>
<proteinExistence type="inferred from homology"/>
<evidence type="ECO:0000256" key="4">
    <source>
        <dbReference type="ARBA" id="ARBA00022840"/>
    </source>
</evidence>
<dbReference type="PROSITE" id="PS50893">
    <property type="entry name" value="ABC_TRANSPORTER_2"/>
    <property type="match status" value="1"/>
</dbReference>
<dbReference type="Proteomes" id="UP001151834">
    <property type="component" value="Unassembled WGS sequence"/>
</dbReference>
<dbReference type="InterPro" id="IPR003439">
    <property type="entry name" value="ABC_transporter-like_ATP-bd"/>
</dbReference>
<name>A0AAX6LE71_LACPE</name>
<dbReference type="Gene3D" id="3.40.50.300">
    <property type="entry name" value="P-loop containing nucleotide triphosphate hydrolases"/>
    <property type="match status" value="1"/>
</dbReference>
<organism evidence="6 7">
    <name type="scientific">Lactiplantibacillus pentosus</name>
    <name type="common">Lactobacillus pentosus</name>
    <dbReference type="NCBI Taxonomy" id="1589"/>
    <lineage>
        <taxon>Bacteria</taxon>
        <taxon>Bacillati</taxon>
        <taxon>Bacillota</taxon>
        <taxon>Bacilli</taxon>
        <taxon>Lactobacillales</taxon>
        <taxon>Lactobacillaceae</taxon>
        <taxon>Lactiplantibacillus</taxon>
    </lineage>
</organism>
<dbReference type="InterPro" id="IPR027417">
    <property type="entry name" value="P-loop_NTPase"/>
</dbReference>
<dbReference type="InterPro" id="IPR003593">
    <property type="entry name" value="AAA+_ATPase"/>
</dbReference>
<dbReference type="PANTHER" id="PTHR43335">
    <property type="entry name" value="ABC TRANSPORTER, ATP-BINDING PROTEIN"/>
    <property type="match status" value="1"/>
</dbReference>
<gene>
    <name evidence="6" type="ORF">OOJ94_08450</name>
</gene>
<evidence type="ECO:0000313" key="6">
    <source>
        <dbReference type="EMBL" id="MDF2312845.1"/>
    </source>
</evidence>
<evidence type="ECO:0000256" key="2">
    <source>
        <dbReference type="ARBA" id="ARBA00022448"/>
    </source>
</evidence>
<dbReference type="SMART" id="SM00382">
    <property type="entry name" value="AAA"/>
    <property type="match status" value="1"/>
</dbReference>
<sequence>MLELQDVSTFIRRKPIVMHATFDISPGQIVGLIGPNGAGKTTIMKTILGLTKFTGTIRINQMLVTENNHSALTHVGALIEHPAIYPFLTGRQNLTLYSHDQTDLMQLVTQLELTPYIDRPAKDYSLGMKQKLGIAIALLNQPQLVILDEPMNGLDIEATILVRNLIKQRAAQGTTFLISSHILSELQKIMTRIMLVNNGQIIINQPITTFNQLHQTQYRLLTNDQSRTITALQNAQVAFTVDAPYLIIKQADRINSQKILRQDDLYLTELTPVETSFEKLIVTILEKQRGPHHEN</sequence>
<dbReference type="GeneID" id="49395239"/>
<comment type="similarity">
    <text evidence="1">Belongs to the ABC transporter superfamily.</text>
</comment>
<evidence type="ECO:0000259" key="5">
    <source>
        <dbReference type="PROSITE" id="PS50893"/>
    </source>
</evidence>
<dbReference type="SUPFAM" id="SSF52540">
    <property type="entry name" value="P-loop containing nucleoside triphosphate hydrolases"/>
    <property type="match status" value="1"/>
</dbReference>
<dbReference type="GO" id="GO:0016887">
    <property type="term" value="F:ATP hydrolysis activity"/>
    <property type="evidence" value="ECO:0007669"/>
    <property type="project" value="InterPro"/>
</dbReference>
<dbReference type="InterPro" id="IPR017871">
    <property type="entry name" value="ABC_transporter-like_CS"/>
</dbReference>
<feature type="domain" description="ABC transporter" evidence="5">
    <location>
        <begin position="2"/>
        <end position="223"/>
    </location>
</feature>
<dbReference type="Pfam" id="PF00005">
    <property type="entry name" value="ABC_tran"/>
    <property type="match status" value="1"/>
</dbReference>
<evidence type="ECO:0000256" key="1">
    <source>
        <dbReference type="ARBA" id="ARBA00005417"/>
    </source>
</evidence>
<evidence type="ECO:0000256" key="3">
    <source>
        <dbReference type="ARBA" id="ARBA00022741"/>
    </source>
</evidence>
<dbReference type="RefSeq" id="WP_050339864.1">
    <property type="nucleotide sequence ID" value="NZ_BJZC01000014.1"/>
</dbReference>
<dbReference type="AlphaFoldDB" id="A0AAX6LE71"/>
<keyword evidence="2" id="KW-0813">Transport</keyword>
<accession>A0AAX6LE71</accession>
<keyword evidence="3" id="KW-0547">Nucleotide-binding</keyword>
<evidence type="ECO:0000313" key="7">
    <source>
        <dbReference type="Proteomes" id="UP001151834"/>
    </source>
</evidence>
<reference evidence="6" key="1">
    <citation type="submission" date="2022-11" db="EMBL/GenBank/DDBJ databases">
        <authorList>
            <person name="Wang Z."/>
        </authorList>
    </citation>
    <scope>NUCLEOTIDE SEQUENCE</scope>
    <source>
        <strain evidence="6">P2000</strain>
    </source>
</reference>
<dbReference type="PANTHER" id="PTHR43335:SF4">
    <property type="entry name" value="ABC TRANSPORTER, ATP-BINDING PROTEIN"/>
    <property type="match status" value="1"/>
</dbReference>
<dbReference type="EMBL" id="JAPEQV010000008">
    <property type="protein sequence ID" value="MDF2312845.1"/>
    <property type="molecule type" value="Genomic_DNA"/>
</dbReference>
<dbReference type="PROSITE" id="PS00211">
    <property type="entry name" value="ABC_TRANSPORTER_1"/>
    <property type="match status" value="1"/>
</dbReference>
<reference evidence="6" key="2">
    <citation type="journal article" date="2023" name="Front Nutr">
        <title>Lactiplantibacillus pentosus P2020 protects the hyperuricemia and renal inflammation in mice.</title>
        <authorList>
            <person name="Wang Z."/>
            <person name="Song L."/>
            <person name="Li X."/>
            <person name="Xiao Y."/>
            <person name="Huang Y."/>
            <person name="Zhang Y."/>
            <person name="Li J."/>
            <person name="Li M."/>
            <person name="Ren Z."/>
        </authorList>
    </citation>
    <scope>NUCLEOTIDE SEQUENCE</scope>
    <source>
        <strain evidence="6">P2000</strain>
    </source>
</reference>
<dbReference type="GO" id="GO:0005524">
    <property type="term" value="F:ATP binding"/>
    <property type="evidence" value="ECO:0007669"/>
    <property type="project" value="UniProtKB-KW"/>
</dbReference>
<protein>
    <submittedName>
        <fullName evidence="6">ATP-binding cassette domain-containing protein</fullName>
    </submittedName>
</protein>